<accession>A0A383CW67</accession>
<gene>
    <name evidence="7" type="ORF">METZ01_LOCUS489286</name>
</gene>
<evidence type="ECO:0000256" key="1">
    <source>
        <dbReference type="ARBA" id="ARBA00004141"/>
    </source>
</evidence>
<dbReference type="PROSITE" id="PS50929">
    <property type="entry name" value="ABC_TM1F"/>
    <property type="match status" value="1"/>
</dbReference>
<dbReference type="Gene3D" id="3.40.50.300">
    <property type="entry name" value="P-loop containing nucleotide triphosphate hydrolases"/>
    <property type="match status" value="1"/>
</dbReference>
<dbReference type="EMBL" id="UINC01212210">
    <property type="protein sequence ID" value="SVE36432.1"/>
    <property type="molecule type" value="Genomic_DNA"/>
</dbReference>
<dbReference type="SUPFAM" id="SSF52540">
    <property type="entry name" value="P-loop containing nucleoside triphosphate hydrolases"/>
    <property type="match status" value="1"/>
</dbReference>
<comment type="subcellular location">
    <subcellularLocation>
        <location evidence="1">Membrane</location>
        <topology evidence="1">Multi-pass membrane protein</topology>
    </subcellularLocation>
</comment>
<reference evidence="7" key="1">
    <citation type="submission" date="2018-05" db="EMBL/GenBank/DDBJ databases">
        <authorList>
            <person name="Lanie J.A."/>
            <person name="Ng W.-L."/>
            <person name="Kazmierczak K.M."/>
            <person name="Andrzejewski T.M."/>
            <person name="Davidsen T.M."/>
            <person name="Wayne K.J."/>
            <person name="Tettelin H."/>
            <person name="Glass J.I."/>
            <person name="Rusch D."/>
            <person name="Podicherti R."/>
            <person name="Tsui H.-C.T."/>
            <person name="Winkler M.E."/>
        </authorList>
    </citation>
    <scope>NUCLEOTIDE SEQUENCE</scope>
</reference>
<sequence>VPFLGWRAMVTSRILRRKWMVVQTVTGEMVTTIQENLSGMRVVKAFAAEKYERSKFTERAITVREATYDAQRMWARNFTLMNFAFLAALGAILWVGGQSVIEGRVVNSFTGEVTYTGFTPGDLTAFLFYMGLLTQPVRMMGYMVNSFSRAASSGQRLFEILDWESPVNEKPDAAVMDRVKGKVVFEHVSLSYDGDSAALSDINVEVETGQVVALVGQPGSGKTTFAHLIPRFYDVTEG</sequence>
<evidence type="ECO:0000256" key="3">
    <source>
        <dbReference type="ARBA" id="ARBA00022989"/>
    </source>
</evidence>
<evidence type="ECO:0000313" key="7">
    <source>
        <dbReference type="EMBL" id="SVE36432.1"/>
    </source>
</evidence>
<evidence type="ECO:0000256" key="4">
    <source>
        <dbReference type="ARBA" id="ARBA00023136"/>
    </source>
</evidence>
<dbReference type="InterPro" id="IPR011527">
    <property type="entry name" value="ABC1_TM_dom"/>
</dbReference>
<feature type="transmembrane region" description="Helical" evidence="5">
    <location>
        <begin position="113"/>
        <end position="133"/>
    </location>
</feature>
<dbReference type="Gene3D" id="1.20.1560.10">
    <property type="entry name" value="ABC transporter type 1, transmembrane domain"/>
    <property type="match status" value="1"/>
</dbReference>
<dbReference type="GO" id="GO:0005524">
    <property type="term" value="F:ATP binding"/>
    <property type="evidence" value="ECO:0007669"/>
    <property type="project" value="InterPro"/>
</dbReference>
<feature type="non-terminal residue" evidence="7">
    <location>
        <position position="1"/>
    </location>
</feature>
<organism evidence="7">
    <name type="scientific">marine metagenome</name>
    <dbReference type="NCBI Taxonomy" id="408172"/>
    <lineage>
        <taxon>unclassified sequences</taxon>
        <taxon>metagenomes</taxon>
        <taxon>ecological metagenomes</taxon>
    </lineage>
</organism>
<name>A0A383CW67_9ZZZZ</name>
<dbReference type="Pfam" id="PF00005">
    <property type="entry name" value="ABC_tran"/>
    <property type="match status" value="1"/>
</dbReference>
<dbReference type="PANTHER" id="PTHR43394">
    <property type="entry name" value="ATP-DEPENDENT PERMEASE MDL1, MITOCHONDRIAL"/>
    <property type="match status" value="1"/>
</dbReference>
<evidence type="ECO:0000256" key="5">
    <source>
        <dbReference type="SAM" id="Phobius"/>
    </source>
</evidence>
<keyword evidence="2 5" id="KW-0812">Transmembrane</keyword>
<dbReference type="GO" id="GO:0016020">
    <property type="term" value="C:membrane"/>
    <property type="evidence" value="ECO:0007669"/>
    <property type="project" value="UniProtKB-SubCell"/>
</dbReference>
<keyword evidence="3 5" id="KW-1133">Transmembrane helix</keyword>
<evidence type="ECO:0000259" key="6">
    <source>
        <dbReference type="PROSITE" id="PS50929"/>
    </source>
</evidence>
<dbReference type="SUPFAM" id="SSF90123">
    <property type="entry name" value="ABC transporter transmembrane region"/>
    <property type="match status" value="1"/>
</dbReference>
<feature type="transmembrane region" description="Helical" evidence="5">
    <location>
        <begin position="80"/>
        <end position="101"/>
    </location>
</feature>
<dbReference type="InterPro" id="IPR003439">
    <property type="entry name" value="ABC_transporter-like_ATP-bd"/>
</dbReference>
<dbReference type="AlphaFoldDB" id="A0A383CW67"/>
<protein>
    <recommendedName>
        <fullName evidence="6">ABC transmembrane type-1 domain-containing protein</fullName>
    </recommendedName>
</protein>
<feature type="non-terminal residue" evidence="7">
    <location>
        <position position="238"/>
    </location>
</feature>
<dbReference type="GO" id="GO:0015421">
    <property type="term" value="F:ABC-type oligopeptide transporter activity"/>
    <property type="evidence" value="ECO:0007669"/>
    <property type="project" value="TreeGrafter"/>
</dbReference>
<dbReference type="Pfam" id="PF00664">
    <property type="entry name" value="ABC_membrane"/>
    <property type="match status" value="1"/>
</dbReference>
<keyword evidence="4 5" id="KW-0472">Membrane</keyword>
<dbReference type="InterPro" id="IPR027417">
    <property type="entry name" value="P-loop_NTPase"/>
</dbReference>
<proteinExistence type="predicted"/>
<evidence type="ECO:0000256" key="2">
    <source>
        <dbReference type="ARBA" id="ARBA00022692"/>
    </source>
</evidence>
<dbReference type="InterPro" id="IPR036640">
    <property type="entry name" value="ABC1_TM_sf"/>
</dbReference>
<dbReference type="PANTHER" id="PTHR43394:SF1">
    <property type="entry name" value="ATP-BINDING CASSETTE SUB-FAMILY B MEMBER 10, MITOCHONDRIAL"/>
    <property type="match status" value="1"/>
</dbReference>
<dbReference type="InterPro" id="IPR039421">
    <property type="entry name" value="Type_1_exporter"/>
</dbReference>
<dbReference type="GO" id="GO:0016887">
    <property type="term" value="F:ATP hydrolysis activity"/>
    <property type="evidence" value="ECO:0007669"/>
    <property type="project" value="InterPro"/>
</dbReference>
<feature type="domain" description="ABC transmembrane type-1" evidence="6">
    <location>
        <begin position="1"/>
        <end position="149"/>
    </location>
</feature>